<keyword evidence="2" id="KW-1185">Reference proteome</keyword>
<dbReference type="STRING" id="1848.SAMN05443637_12476"/>
<evidence type="ECO:0000313" key="2">
    <source>
        <dbReference type="Proteomes" id="UP000184363"/>
    </source>
</evidence>
<dbReference type="RefSeq" id="WP_159444968.1">
    <property type="nucleotide sequence ID" value="NZ_CALGVN010000043.1"/>
</dbReference>
<dbReference type="Proteomes" id="UP000184363">
    <property type="component" value="Unassembled WGS sequence"/>
</dbReference>
<accession>A0A1M6ZND0</accession>
<name>A0A1M6ZND0_PSETH</name>
<dbReference type="AlphaFoldDB" id="A0A1M6ZND0"/>
<evidence type="ECO:0000313" key="1">
    <source>
        <dbReference type="EMBL" id="SHL31982.1"/>
    </source>
</evidence>
<gene>
    <name evidence="1" type="ORF">SAMN05443637_12476</name>
</gene>
<dbReference type="EMBL" id="FRAP01000024">
    <property type="protein sequence ID" value="SHL31982.1"/>
    <property type="molecule type" value="Genomic_DNA"/>
</dbReference>
<organism evidence="1 2">
    <name type="scientific">Pseudonocardia thermophila</name>
    <dbReference type="NCBI Taxonomy" id="1848"/>
    <lineage>
        <taxon>Bacteria</taxon>
        <taxon>Bacillati</taxon>
        <taxon>Actinomycetota</taxon>
        <taxon>Actinomycetes</taxon>
        <taxon>Pseudonocardiales</taxon>
        <taxon>Pseudonocardiaceae</taxon>
        <taxon>Pseudonocardia</taxon>
    </lineage>
</organism>
<sequence>MPRSTSAVRRLALLVVAIALCTGAGWQLGRLAEPALPPPSYDLPASGGHHH</sequence>
<proteinExistence type="predicted"/>
<reference evidence="1 2" key="1">
    <citation type="submission" date="2016-11" db="EMBL/GenBank/DDBJ databases">
        <authorList>
            <person name="Jaros S."/>
            <person name="Januszkiewicz K."/>
            <person name="Wedrychowicz H."/>
        </authorList>
    </citation>
    <scope>NUCLEOTIDE SEQUENCE [LARGE SCALE GENOMIC DNA]</scope>
    <source>
        <strain evidence="1 2">DSM 43832</strain>
    </source>
</reference>
<protein>
    <submittedName>
        <fullName evidence="1">Uncharacterized protein</fullName>
    </submittedName>
</protein>